<name>A0A2W5C9W1_9SPHN</name>
<organism evidence="3 4">
    <name type="scientific">Sphingomonas sanxanigenens</name>
    <dbReference type="NCBI Taxonomy" id="397260"/>
    <lineage>
        <taxon>Bacteria</taxon>
        <taxon>Pseudomonadati</taxon>
        <taxon>Pseudomonadota</taxon>
        <taxon>Alphaproteobacteria</taxon>
        <taxon>Sphingomonadales</taxon>
        <taxon>Sphingomonadaceae</taxon>
        <taxon>Sphingomonas</taxon>
    </lineage>
</organism>
<dbReference type="CDD" id="cd00093">
    <property type="entry name" value="HTH_XRE"/>
    <property type="match status" value="1"/>
</dbReference>
<feature type="domain" description="HTH cro/C1-type" evidence="2">
    <location>
        <begin position="13"/>
        <end position="67"/>
    </location>
</feature>
<dbReference type="InterPro" id="IPR010982">
    <property type="entry name" value="Lambda_DNA-bd_dom_sf"/>
</dbReference>
<dbReference type="Pfam" id="PF07883">
    <property type="entry name" value="Cupin_2"/>
    <property type="match status" value="1"/>
</dbReference>
<dbReference type="Gene3D" id="2.60.120.10">
    <property type="entry name" value="Jelly Rolls"/>
    <property type="match status" value="1"/>
</dbReference>
<reference evidence="3 4" key="1">
    <citation type="submission" date="2017-08" db="EMBL/GenBank/DDBJ databases">
        <title>Infants hospitalized years apart are colonized by the same room-sourced microbial strains.</title>
        <authorList>
            <person name="Brooks B."/>
            <person name="Olm M.R."/>
            <person name="Firek B.A."/>
            <person name="Baker R."/>
            <person name="Thomas B.C."/>
            <person name="Morowitz M.J."/>
            <person name="Banfield J.F."/>
        </authorList>
    </citation>
    <scope>NUCLEOTIDE SEQUENCE [LARGE SCALE GENOMIC DNA]</scope>
    <source>
        <strain evidence="3">S2_018_000_R2_101</strain>
    </source>
</reference>
<dbReference type="AlphaFoldDB" id="A0A2W5C9W1"/>
<comment type="caution">
    <text evidence="3">The sequence shown here is derived from an EMBL/GenBank/DDBJ whole genome shotgun (WGS) entry which is preliminary data.</text>
</comment>
<dbReference type="Pfam" id="PF01381">
    <property type="entry name" value="HTH_3"/>
    <property type="match status" value="1"/>
</dbReference>
<protein>
    <recommendedName>
        <fullName evidence="2">HTH cro/C1-type domain-containing protein</fullName>
    </recommendedName>
</protein>
<dbReference type="CDD" id="cd02209">
    <property type="entry name" value="cupin_XRE_C"/>
    <property type="match status" value="1"/>
</dbReference>
<dbReference type="SUPFAM" id="SSF47413">
    <property type="entry name" value="lambda repressor-like DNA-binding domains"/>
    <property type="match status" value="1"/>
</dbReference>
<dbReference type="PANTHER" id="PTHR46797">
    <property type="entry name" value="HTH-TYPE TRANSCRIPTIONAL REGULATOR"/>
    <property type="match status" value="1"/>
</dbReference>
<evidence type="ECO:0000313" key="3">
    <source>
        <dbReference type="EMBL" id="PZO91945.1"/>
    </source>
</evidence>
<evidence type="ECO:0000259" key="2">
    <source>
        <dbReference type="PROSITE" id="PS50943"/>
    </source>
</evidence>
<evidence type="ECO:0000256" key="1">
    <source>
        <dbReference type="ARBA" id="ARBA00023125"/>
    </source>
</evidence>
<gene>
    <name evidence="3" type="ORF">DI623_01715</name>
</gene>
<dbReference type="InterPro" id="IPR011051">
    <property type="entry name" value="RmlC_Cupin_sf"/>
</dbReference>
<dbReference type="PANTHER" id="PTHR46797:SF1">
    <property type="entry name" value="METHYLPHOSPHONATE SYNTHASE"/>
    <property type="match status" value="1"/>
</dbReference>
<dbReference type="PROSITE" id="PS50943">
    <property type="entry name" value="HTH_CROC1"/>
    <property type="match status" value="1"/>
</dbReference>
<evidence type="ECO:0000313" key="4">
    <source>
        <dbReference type="Proteomes" id="UP000249066"/>
    </source>
</evidence>
<sequence length="188" mass="20358">MAEAGTPQIGPFILEFRKRQSMTLDMLAKASGVSRSMLSQIERGQTNPTLATVWALAKALKVDVSELIGSKPAEPRPLLEVASASFTPEIRTEDGTCILRILSPADRVGSLEWYEVIIEPNGALISAPHGRGTREHLTILEGTVTIVLDTERTQVSKGETARYPADVKHQILNLSDAPARALLVVVAH</sequence>
<dbReference type="InterPro" id="IPR050807">
    <property type="entry name" value="TransReg_Diox_bact_type"/>
</dbReference>
<accession>A0A2W5C9W1</accession>
<dbReference type="InterPro" id="IPR001387">
    <property type="entry name" value="Cro/C1-type_HTH"/>
</dbReference>
<dbReference type="GO" id="GO:0003700">
    <property type="term" value="F:DNA-binding transcription factor activity"/>
    <property type="evidence" value="ECO:0007669"/>
    <property type="project" value="TreeGrafter"/>
</dbReference>
<dbReference type="EMBL" id="QFNN01000003">
    <property type="protein sequence ID" value="PZO91945.1"/>
    <property type="molecule type" value="Genomic_DNA"/>
</dbReference>
<dbReference type="SUPFAM" id="SSF51182">
    <property type="entry name" value="RmlC-like cupins"/>
    <property type="match status" value="1"/>
</dbReference>
<dbReference type="GO" id="GO:0003677">
    <property type="term" value="F:DNA binding"/>
    <property type="evidence" value="ECO:0007669"/>
    <property type="project" value="UniProtKB-KW"/>
</dbReference>
<dbReference type="InterPro" id="IPR014710">
    <property type="entry name" value="RmlC-like_jellyroll"/>
</dbReference>
<dbReference type="GO" id="GO:0005829">
    <property type="term" value="C:cytosol"/>
    <property type="evidence" value="ECO:0007669"/>
    <property type="project" value="TreeGrafter"/>
</dbReference>
<dbReference type="InterPro" id="IPR013096">
    <property type="entry name" value="Cupin_2"/>
</dbReference>
<dbReference type="Gene3D" id="1.10.260.40">
    <property type="entry name" value="lambda repressor-like DNA-binding domains"/>
    <property type="match status" value="1"/>
</dbReference>
<proteinExistence type="predicted"/>
<dbReference type="SMART" id="SM00530">
    <property type="entry name" value="HTH_XRE"/>
    <property type="match status" value="1"/>
</dbReference>
<dbReference type="Proteomes" id="UP000249066">
    <property type="component" value="Unassembled WGS sequence"/>
</dbReference>
<keyword evidence="1" id="KW-0238">DNA-binding</keyword>